<dbReference type="InterPro" id="IPR011010">
    <property type="entry name" value="DNA_brk_join_enz"/>
</dbReference>
<name>A0A1I4MZJ3_9HYPH</name>
<protein>
    <recommendedName>
        <fullName evidence="2">DUF6538 domain-containing protein</fullName>
    </recommendedName>
</protein>
<dbReference type="RefSeq" id="WP_131803980.1">
    <property type="nucleotide sequence ID" value="NZ_FOSV01000050.1"/>
</dbReference>
<dbReference type="STRING" id="414703.SAMN04488125_1502"/>
<feature type="domain" description="DUF6538" evidence="2">
    <location>
        <begin position="11"/>
        <end position="70"/>
    </location>
</feature>
<dbReference type="Gene3D" id="1.10.150.130">
    <property type="match status" value="1"/>
</dbReference>
<dbReference type="OrthoDB" id="9784724at2"/>
<reference evidence="4" key="1">
    <citation type="submission" date="2016-10" db="EMBL/GenBank/DDBJ databases">
        <authorList>
            <person name="Varghese N."/>
            <person name="Submissions S."/>
        </authorList>
    </citation>
    <scope>NUCLEOTIDE SEQUENCE [LARGE SCALE GENOMIC DNA]</scope>
    <source>
        <strain evidence="4">CGMCC 1.6474</strain>
    </source>
</reference>
<dbReference type="InterPro" id="IPR010998">
    <property type="entry name" value="Integrase_recombinase_N"/>
</dbReference>
<evidence type="ECO:0000256" key="1">
    <source>
        <dbReference type="ARBA" id="ARBA00023125"/>
    </source>
</evidence>
<keyword evidence="4" id="KW-1185">Reference proteome</keyword>
<keyword evidence="1" id="KW-0238">DNA-binding</keyword>
<proteinExistence type="predicted"/>
<dbReference type="AlphaFoldDB" id="A0A1I4MZJ3"/>
<dbReference type="Proteomes" id="UP000198804">
    <property type="component" value="Unassembled WGS sequence"/>
</dbReference>
<evidence type="ECO:0000313" key="3">
    <source>
        <dbReference type="EMBL" id="SFM08752.1"/>
    </source>
</evidence>
<evidence type="ECO:0000313" key="4">
    <source>
        <dbReference type="Proteomes" id="UP000198804"/>
    </source>
</evidence>
<dbReference type="Pfam" id="PF20172">
    <property type="entry name" value="DUF6538"/>
    <property type="match status" value="1"/>
</dbReference>
<evidence type="ECO:0000259" key="2">
    <source>
        <dbReference type="Pfam" id="PF20172"/>
    </source>
</evidence>
<accession>A0A1I4MZJ3</accession>
<dbReference type="InterPro" id="IPR046668">
    <property type="entry name" value="DUF6538"/>
</dbReference>
<gene>
    <name evidence="3" type="ORF">SAMN04488125_1502</name>
</gene>
<dbReference type="EMBL" id="FOSV01000050">
    <property type="protein sequence ID" value="SFM08752.1"/>
    <property type="molecule type" value="Genomic_DNA"/>
</dbReference>
<dbReference type="SUPFAM" id="SSF56349">
    <property type="entry name" value="DNA breaking-rejoining enzymes"/>
    <property type="match status" value="1"/>
</dbReference>
<sequence length="443" mass="49560">MADGNVAHQPNLTQRNGTFYLRMRVPLDVVEAIGRSHIVLSLKTKERRIALARFRLEQASIERQFEAARQHATETATLRRSLASGRLERLAPGEIEGLALRWFEQAVQRVARTSRETLDTRFVDWDAILQELTAEGTVLTSPDPEDYEPTVHRTVDQLLLAAGAPPEPNSGRIQRRVRRPQIDPSTAQYSQLAAIVRRGLIALNRNRMAQITGDVGGIGISSLQAPAVLGVVEHRRTLDELIRAFVTDPGRGSRTDKTNADYGMVFIALREVIGSDTETHRITRDHARRVRELFRALPPNATKRFPGKTLMVAAEIATEKGLPVLNTQTVNSHLTKMATLFNWAVREEWIAKNYATGLLIEENSKTIREPFSAAQLKCIFSAPLYTGCQNDEAGYAKPGPMLPRRARFWVPLLSLFHGMRLNEVCQLRVGDIGEKDGIPVLFV</sequence>
<dbReference type="GO" id="GO:0003677">
    <property type="term" value="F:DNA binding"/>
    <property type="evidence" value="ECO:0007669"/>
    <property type="project" value="UniProtKB-KW"/>
</dbReference>
<organism evidence="3 4">
    <name type="scientific">Methylorubrum salsuginis</name>
    <dbReference type="NCBI Taxonomy" id="414703"/>
    <lineage>
        <taxon>Bacteria</taxon>
        <taxon>Pseudomonadati</taxon>
        <taxon>Pseudomonadota</taxon>
        <taxon>Alphaproteobacteria</taxon>
        <taxon>Hyphomicrobiales</taxon>
        <taxon>Methylobacteriaceae</taxon>
        <taxon>Methylorubrum</taxon>
    </lineage>
</organism>